<dbReference type="Proteomes" id="UP000246104">
    <property type="component" value="Unassembled WGS sequence"/>
</dbReference>
<gene>
    <name evidence="2" type="ORF">C5B42_01520</name>
</gene>
<evidence type="ECO:0000313" key="3">
    <source>
        <dbReference type="Proteomes" id="UP000246104"/>
    </source>
</evidence>
<accession>A0A317JPN9</accession>
<name>A0A317JPN9_9BACT</name>
<reference evidence="2 3" key="1">
    <citation type="submission" date="2018-02" db="EMBL/GenBank/DDBJ databases">
        <title>Genomic Reconstructions from Amazon Rainforest and Pasture Soil Reveal Novel Insights into the Physiology of Candidate Phyla in Tropical Sites.</title>
        <authorList>
            <person name="Kroeger M.E."/>
            <person name="Delmont T."/>
            <person name="Eren A.M."/>
            <person name="Guo J."/>
            <person name="Meyer K.M."/>
            <person name="Khan K."/>
            <person name="Rodrigues J.L.M."/>
            <person name="Bohannan B.J.M."/>
            <person name="Tringe S."/>
            <person name="Borges C.D."/>
            <person name="Tiedje J."/>
            <person name="Tsai S.M."/>
            <person name="Nusslein K."/>
        </authorList>
    </citation>
    <scope>NUCLEOTIDE SEQUENCE [LARGE SCALE GENOMIC DNA]</scope>
    <source>
        <strain evidence="2">Amazon FNV 2010 28 9</strain>
    </source>
</reference>
<dbReference type="AlphaFoldDB" id="A0A317JPN9"/>
<protein>
    <submittedName>
        <fullName evidence="2">Uncharacterized protein</fullName>
    </submittedName>
</protein>
<dbReference type="EMBL" id="PSRQ01000022">
    <property type="protein sequence ID" value="PWU23824.1"/>
    <property type="molecule type" value="Genomic_DNA"/>
</dbReference>
<evidence type="ECO:0000256" key="1">
    <source>
        <dbReference type="SAM" id="MobiDB-lite"/>
    </source>
</evidence>
<evidence type="ECO:0000313" key="2">
    <source>
        <dbReference type="EMBL" id="PWU23824.1"/>
    </source>
</evidence>
<feature type="region of interest" description="Disordered" evidence="1">
    <location>
        <begin position="281"/>
        <end position="310"/>
    </location>
</feature>
<sequence length="389" mass="43232">MPVADIYTKLVPTYQRPDDQDFPVSKLRFFMNVLWEAVTGRELSEDQKVSLKGLIDLLNLLDEHKHESPKEMITAMLPSIGPLLEKMPTLGYTGTVTFTHLVPMYQHYLPMMERMVREAHDFTMEETLLYYEATIFDHLFLMHLFESEHNLNLIEIIATIKAIILTNALVYDYHQHMSGRSISFFTFVERGGKKHDDIPAFLRQVIAQIGSDAKIIVTTPSCIEVLDFLTQKLLETTAKNEAPTTTDAHVQVVDQLMAQAGQNMVFDQTVQQPQVGPQVSEITSSVPAPQPTQPVTPPVEVQPLTTPSPLPIEVPPTQLPTAQPTVVATPMEVSQQIPQVPVMPIQEMAPQPSPIASPAENIPAVPSIQPAQTPLLAEEPGLTPQPSSN</sequence>
<proteinExistence type="predicted"/>
<feature type="region of interest" description="Disordered" evidence="1">
    <location>
        <begin position="348"/>
        <end position="389"/>
    </location>
</feature>
<organism evidence="2 3">
    <name type="scientific">Candidatus Cerribacteria bacterium 'Amazon FNV 2010 28 9'</name>
    <dbReference type="NCBI Taxonomy" id="2081795"/>
    <lineage>
        <taxon>Bacteria</taxon>
        <taxon>Candidatus Cerribacteria</taxon>
    </lineage>
</organism>
<feature type="compositionally biased region" description="Pro residues" evidence="1">
    <location>
        <begin position="288"/>
        <end position="297"/>
    </location>
</feature>
<comment type="caution">
    <text evidence="2">The sequence shown here is derived from an EMBL/GenBank/DDBJ whole genome shotgun (WGS) entry which is preliminary data.</text>
</comment>